<feature type="transmembrane region" description="Helical" evidence="8">
    <location>
        <begin position="12"/>
        <end position="34"/>
    </location>
</feature>
<keyword evidence="5 8" id="KW-0812">Transmembrane</keyword>
<evidence type="ECO:0000256" key="2">
    <source>
        <dbReference type="ARBA" id="ARBA00007069"/>
    </source>
</evidence>
<dbReference type="RefSeq" id="WP_075634537.1">
    <property type="nucleotide sequence ID" value="NZ_MKIO01000026.1"/>
</dbReference>
<evidence type="ECO:0000256" key="1">
    <source>
        <dbReference type="ARBA" id="ARBA00004651"/>
    </source>
</evidence>
<feature type="transmembrane region" description="Helical" evidence="8">
    <location>
        <begin position="307"/>
        <end position="332"/>
    </location>
</feature>
<keyword evidence="6 8" id="KW-1133">Transmembrane helix</keyword>
<dbReference type="CDD" id="cd06261">
    <property type="entry name" value="TM_PBP2"/>
    <property type="match status" value="1"/>
</dbReference>
<evidence type="ECO:0000256" key="7">
    <source>
        <dbReference type="ARBA" id="ARBA00023136"/>
    </source>
</evidence>
<protein>
    <submittedName>
        <fullName evidence="10">ABC transporter permease</fullName>
    </submittedName>
</protein>
<dbReference type="GO" id="GO:0055085">
    <property type="term" value="P:transmembrane transport"/>
    <property type="evidence" value="ECO:0007669"/>
    <property type="project" value="InterPro"/>
</dbReference>
<evidence type="ECO:0000256" key="8">
    <source>
        <dbReference type="RuleBase" id="RU363032"/>
    </source>
</evidence>
<feature type="transmembrane region" description="Helical" evidence="8">
    <location>
        <begin position="206"/>
        <end position="230"/>
    </location>
</feature>
<dbReference type="OrthoDB" id="9807047at2"/>
<feature type="transmembrane region" description="Helical" evidence="8">
    <location>
        <begin position="359"/>
        <end position="380"/>
    </location>
</feature>
<keyword evidence="4" id="KW-1003">Cell membrane</keyword>
<evidence type="ECO:0000259" key="9">
    <source>
        <dbReference type="PROSITE" id="PS50928"/>
    </source>
</evidence>
<comment type="subcellular location">
    <subcellularLocation>
        <location evidence="1 8">Cell membrane</location>
        <topology evidence="1 8">Multi-pass membrane protein</topology>
    </subcellularLocation>
</comment>
<organism evidence="10 11">
    <name type="scientific">Xaviernesmea rhizosphaerae</name>
    <dbReference type="NCBI Taxonomy" id="1672749"/>
    <lineage>
        <taxon>Bacteria</taxon>
        <taxon>Pseudomonadati</taxon>
        <taxon>Pseudomonadota</taxon>
        <taxon>Alphaproteobacteria</taxon>
        <taxon>Hyphomicrobiales</taxon>
        <taxon>Rhizobiaceae</taxon>
        <taxon>Rhizobium/Agrobacterium group</taxon>
        <taxon>Xaviernesmea</taxon>
    </lineage>
</organism>
<evidence type="ECO:0000313" key="10">
    <source>
        <dbReference type="EMBL" id="OLP55803.1"/>
    </source>
</evidence>
<dbReference type="PROSITE" id="PS50928">
    <property type="entry name" value="ABC_TM1"/>
    <property type="match status" value="1"/>
</dbReference>
<evidence type="ECO:0000256" key="5">
    <source>
        <dbReference type="ARBA" id="ARBA00022692"/>
    </source>
</evidence>
<evidence type="ECO:0000256" key="3">
    <source>
        <dbReference type="ARBA" id="ARBA00022448"/>
    </source>
</evidence>
<evidence type="ECO:0000313" key="11">
    <source>
        <dbReference type="Proteomes" id="UP000186143"/>
    </source>
</evidence>
<dbReference type="PANTHER" id="PTHR42929:SF5">
    <property type="entry name" value="ABC TRANSPORTER PERMEASE PROTEIN"/>
    <property type="match status" value="1"/>
</dbReference>
<dbReference type="InterPro" id="IPR035906">
    <property type="entry name" value="MetI-like_sf"/>
</dbReference>
<dbReference type="PANTHER" id="PTHR42929">
    <property type="entry name" value="INNER MEMBRANE ABC TRANSPORTER PERMEASE PROTEIN YDCU-RELATED-RELATED"/>
    <property type="match status" value="1"/>
</dbReference>
<comment type="caution">
    <text evidence="10">The sequence shown here is derived from an EMBL/GenBank/DDBJ whole genome shotgun (WGS) entry which is preliminary data.</text>
</comment>
<sequence length="391" mass="43020">MKQTAHLRSGWMLVVPLLSFIAVLFVVPIATMLWKGIYDAEVADLLPATTRSLALWSDEGKLPPAASLAALADDLRTLDRSGRVAELSFRMNRKRHGFRDLIERSAIRLRDEGTKLEDIDSRWSDPVSWQVLKQATEVITPDHLLNALDLDRMPDGSINRQDEGRRIYLRLLGRTILVAAIVTCICVVLGYPFAHILAAAKGKRRTVLLFVVLLPFWTSLLVRTTAWIVLLQRQGVINELLVSAGIIADRHRFALIYNFSGTIITMVYVLLPFFVLPLQAVMRGIPGQYVKAAASLGGSPIRVFQRIYLPMTMPGVAAGASLVFILSLGYYVTPALVGGRTGQLISNQIAFHIQSSLNWGLAAALGTILLALVAAMCLLLSRFAGQGRITP</sequence>
<dbReference type="SUPFAM" id="SSF161098">
    <property type="entry name" value="MetI-like"/>
    <property type="match status" value="1"/>
</dbReference>
<comment type="similarity">
    <text evidence="2">Belongs to the binding-protein-dependent transport system permease family. CysTW subfamily.</text>
</comment>
<feature type="transmembrane region" description="Helical" evidence="8">
    <location>
        <begin position="171"/>
        <end position="194"/>
    </location>
</feature>
<feature type="transmembrane region" description="Helical" evidence="8">
    <location>
        <begin position="255"/>
        <end position="276"/>
    </location>
</feature>
<keyword evidence="7 8" id="KW-0472">Membrane</keyword>
<dbReference type="GO" id="GO:0005886">
    <property type="term" value="C:plasma membrane"/>
    <property type="evidence" value="ECO:0007669"/>
    <property type="project" value="UniProtKB-SubCell"/>
</dbReference>
<reference evidence="10 11" key="1">
    <citation type="submission" date="2016-09" db="EMBL/GenBank/DDBJ databases">
        <title>Rhizobium sp. nov., a novel species isolated from the rice rhizosphere.</title>
        <authorList>
            <person name="Zhao J."/>
            <person name="Zhang X."/>
        </authorList>
    </citation>
    <scope>NUCLEOTIDE SEQUENCE [LARGE SCALE GENOMIC DNA]</scope>
    <source>
        <strain evidence="10 11">MH17</strain>
    </source>
</reference>
<dbReference type="EMBL" id="MKIO01000026">
    <property type="protein sequence ID" value="OLP55803.1"/>
    <property type="molecule type" value="Genomic_DNA"/>
</dbReference>
<dbReference type="Gene3D" id="1.10.3720.10">
    <property type="entry name" value="MetI-like"/>
    <property type="match status" value="1"/>
</dbReference>
<feature type="domain" description="ABC transmembrane type-1" evidence="9">
    <location>
        <begin position="172"/>
        <end position="380"/>
    </location>
</feature>
<dbReference type="Proteomes" id="UP000186143">
    <property type="component" value="Unassembled WGS sequence"/>
</dbReference>
<dbReference type="AlphaFoldDB" id="A0A1Q9AKP3"/>
<gene>
    <name evidence="10" type="ORF">BJF92_09230</name>
</gene>
<evidence type="ECO:0000256" key="6">
    <source>
        <dbReference type="ARBA" id="ARBA00022989"/>
    </source>
</evidence>
<dbReference type="STRING" id="1672749.BJF92_09230"/>
<keyword evidence="3 8" id="KW-0813">Transport</keyword>
<dbReference type="InterPro" id="IPR000515">
    <property type="entry name" value="MetI-like"/>
</dbReference>
<dbReference type="Pfam" id="PF00528">
    <property type="entry name" value="BPD_transp_1"/>
    <property type="match status" value="1"/>
</dbReference>
<proteinExistence type="inferred from homology"/>
<evidence type="ECO:0000256" key="4">
    <source>
        <dbReference type="ARBA" id="ARBA00022475"/>
    </source>
</evidence>
<name>A0A1Q9AKP3_9HYPH</name>
<accession>A0A1Q9AKP3</accession>